<evidence type="ECO:0000256" key="1">
    <source>
        <dbReference type="SAM" id="MobiDB-lite"/>
    </source>
</evidence>
<dbReference type="Gramene" id="evm.model.09.983">
    <property type="protein sequence ID" value="cds.evm.model.09.983"/>
    <property type="gene ID" value="evm.TU.09.983"/>
</dbReference>
<feature type="domain" description="Endonuclease/exonuclease/phosphatase" evidence="2">
    <location>
        <begin position="353"/>
        <end position="520"/>
    </location>
</feature>
<name>A0A803QHZ9_CANSA</name>
<dbReference type="InterPro" id="IPR036691">
    <property type="entry name" value="Endo/exonu/phosph_ase_sf"/>
</dbReference>
<proteinExistence type="predicted"/>
<dbReference type="PANTHER" id="PTHR33710:SF62">
    <property type="entry name" value="DUF4283 DOMAIN PROTEIN"/>
    <property type="match status" value="1"/>
</dbReference>
<dbReference type="EnsemblPlants" id="evm.model.09.983">
    <property type="protein sequence ID" value="cds.evm.model.09.983"/>
    <property type="gene ID" value="evm.TU.09.983"/>
</dbReference>
<dbReference type="AlphaFoldDB" id="A0A803QHZ9"/>
<dbReference type="Pfam" id="PF03372">
    <property type="entry name" value="Exo_endo_phos"/>
    <property type="match status" value="1"/>
</dbReference>
<accession>A0A803QHZ9</accession>
<dbReference type="Proteomes" id="UP000596661">
    <property type="component" value="Chromosome 9"/>
</dbReference>
<organism evidence="3 4">
    <name type="scientific">Cannabis sativa</name>
    <name type="common">Hemp</name>
    <name type="synonym">Marijuana</name>
    <dbReference type="NCBI Taxonomy" id="3483"/>
    <lineage>
        <taxon>Eukaryota</taxon>
        <taxon>Viridiplantae</taxon>
        <taxon>Streptophyta</taxon>
        <taxon>Embryophyta</taxon>
        <taxon>Tracheophyta</taxon>
        <taxon>Spermatophyta</taxon>
        <taxon>Magnoliopsida</taxon>
        <taxon>eudicotyledons</taxon>
        <taxon>Gunneridae</taxon>
        <taxon>Pentapetalae</taxon>
        <taxon>rosids</taxon>
        <taxon>fabids</taxon>
        <taxon>Rosales</taxon>
        <taxon>Cannabaceae</taxon>
        <taxon>Cannabis</taxon>
    </lineage>
</organism>
<dbReference type="PANTHER" id="PTHR33710">
    <property type="entry name" value="BNAC02G09200D PROTEIN"/>
    <property type="match status" value="1"/>
</dbReference>
<dbReference type="Gene3D" id="3.60.10.10">
    <property type="entry name" value="Endonuclease/exonuclease/phosphatase"/>
    <property type="match status" value="2"/>
</dbReference>
<protein>
    <recommendedName>
        <fullName evidence="2">Endonuclease/exonuclease/phosphatase domain-containing protein</fullName>
    </recommendedName>
</protein>
<evidence type="ECO:0000259" key="2">
    <source>
        <dbReference type="Pfam" id="PF03372"/>
    </source>
</evidence>
<dbReference type="EMBL" id="UZAU01000742">
    <property type="status" value="NOT_ANNOTATED_CDS"/>
    <property type="molecule type" value="Genomic_DNA"/>
</dbReference>
<reference evidence="3" key="2">
    <citation type="submission" date="2021-03" db="UniProtKB">
        <authorList>
            <consortium name="EnsemblPlants"/>
        </authorList>
    </citation>
    <scope>IDENTIFICATION</scope>
</reference>
<feature type="region of interest" description="Disordered" evidence="1">
    <location>
        <begin position="1"/>
        <end position="22"/>
    </location>
</feature>
<dbReference type="SUPFAM" id="SSF56219">
    <property type="entry name" value="DNase I-like"/>
    <property type="match status" value="1"/>
</dbReference>
<evidence type="ECO:0000313" key="3">
    <source>
        <dbReference type="EnsemblPlants" id="cds.evm.model.09.983"/>
    </source>
</evidence>
<evidence type="ECO:0000313" key="4">
    <source>
        <dbReference type="Proteomes" id="UP000596661"/>
    </source>
</evidence>
<dbReference type="InterPro" id="IPR005135">
    <property type="entry name" value="Endo/exonuclease/phosphatase"/>
</dbReference>
<reference evidence="3" key="1">
    <citation type="submission" date="2018-11" db="EMBL/GenBank/DDBJ databases">
        <authorList>
            <person name="Grassa J C."/>
        </authorList>
    </citation>
    <scope>NUCLEOTIDE SEQUENCE [LARGE SCALE GENOMIC DNA]</scope>
</reference>
<dbReference type="GO" id="GO:0003824">
    <property type="term" value="F:catalytic activity"/>
    <property type="evidence" value="ECO:0007669"/>
    <property type="project" value="InterPro"/>
</dbReference>
<keyword evidence="4" id="KW-1185">Reference proteome</keyword>
<sequence length="623" mass="71024">MLSLEKSLPGMLEKPKNMEQPDTTMEDLRARTTNLSVLEDQGWEVNGSGDLNRILAKNPWFLNNGTLILEKFEGIPQDWDKVLTKFPLSGRILNLPIRSITQGNRERLAGFEGHIIHVQNVDIPKIASKGYFTFKAWHDIANPLCLGFLFPCEVKIRVVIQHRLRPPGYPEKTPTSLMMLPTGHVPNASGDSSLEFNSHLTMVPRVSSSLSLNKVPEKLGKGKEVEKGHNSNLILTEMEAPNHLKNNCFRLDRGMMNAGQGSSKRDGSWREESFINFVGELIQHQSNYASRSQQNLMDNNLAAMSILMDIPISYDTSFASLKKMEGPSKRRKVIPKSGELSGTESPRAMIALFWNVQGLGNPWTLNTLKSHVKDYHPGMIFLSETRLNSVRMEYIRIQLGYVGCFSVDAKGKSGGFYGSPDPGGRLESWKLLKRLKSMFNGAWVCGGDFNEIVNSKEKKGGGPKPDYLMRNFRNALSDCWLREIKPEDDGFTWCNGRTANLIFEKLDRIVCNPGWKERFRKNTVSLLNWWNSDHRPILLQASPGKNVETFNKRWGTRFHFEQAWANNEEFQKIITKVWERKAKDNPILNISRLLESCGKHLNTWNIQQKKEMFAKTKELKRKD</sequence>